<name>A0A1B6EHV1_9HEMI</name>
<dbReference type="AlphaFoldDB" id="A0A1B6EHV1"/>
<accession>A0A1B6EHV1</accession>
<dbReference type="EMBL" id="GECZ01032253">
    <property type="protein sequence ID" value="JAS37516.1"/>
    <property type="molecule type" value="Transcribed_RNA"/>
</dbReference>
<sequence>SSQSKPIVTSFIDVLTTVQDIQNTNLAVDLEPYGIQISRAVTTLGQLRGMIVKRGVRQPTLITKYQNLQAKKSLNRVNQVRKIVLDNKDSRANLDNPDNLVILEHKDNLDNRVNPDK</sequence>
<organism evidence="1">
    <name type="scientific">Cuerna arida</name>
    <dbReference type="NCBI Taxonomy" id="1464854"/>
    <lineage>
        <taxon>Eukaryota</taxon>
        <taxon>Metazoa</taxon>
        <taxon>Ecdysozoa</taxon>
        <taxon>Arthropoda</taxon>
        <taxon>Hexapoda</taxon>
        <taxon>Insecta</taxon>
        <taxon>Pterygota</taxon>
        <taxon>Neoptera</taxon>
        <taxon>Paraneoptera</taxon>
        <taxon>Hemiptera</taxon>
        <taxon>Auchenorrhyncha</taxon>
        <taxon>Membracoidea</taxon>
        <taxon>Cicadellidae</taxon>
        <taxon>Cicadellinae</taxon>
        <taxon>Proconiini</taxon>
        <taxon>Cuerna</taxon>
    </lineage>
</organism>
<protein>
    <submittedName>
        <fullName evidence="1">Uncharacterized protein</fullName>
    </submittedName>
</protein>
<evidence type="ECO:0000313" key="1">
    <source>
        <dbReference type="EMBL" id="JAS37516.1"/>
    </source>
</evidence>
<gene>
    <name evidence="1" type="ORF">g.2621</name>
</gene>
<feature type="non-terminal residue" evidence="1">
    <location>
        <position position="117"/>
    </location>
</feature>
<reference evidence="1" key="1">
    <citation type="submission" date="2015-11" db="EMBL/GenBank/DDBJ databases">
        <title>De novo transcriptome assembly of four potential Pierce s Disease insect vectors from Arizona vineyards.</title>
        <authorList>
            <person name="Tassone E.E."/>
        </authorList>
    </citation>
    <scope>NUCLEOTIDE SEQUENCE</scope>
</reference>
<feature type="non-terminal residue" evidence="1">
    <location>
        <position position="1"/>
    </location>
</feature>
<proteinExistence type="predicted"/>